<dbReference type="GO" id="GO:0000981">
    <property type="term" value="F:DNA-binding transcription factor activity, RNA polymerase II-specific"/>
    <property type="evidence" value="ECO:0007669"/>
    <property type="project" value="TreeGrafter"/>
</dbReference>
<keyword evidence="5" id="KW-0539">Nucleus</keyword>
<comment type="caution">
    <text evidence="6">The sequence shown here is derived from an EMBL/GenBank/DDBJ whole genome shotgun (WGS) entry which is preliminary data.</text>
</comment>
<evidence type="ECO:0000313" key="7">
    <source>
        <dbReference type="Proteomes" id="UP001443914"/>
    </source>
</evidence>
<keyword evidence="4" id="KW-0804">Transcription</keyword>
<dbReference type="InterPro" id="IPR045239">
    <property type="entry name" value="bHLH95_bHLH"/>
</dbReference>
<evidence type="ECO:0000256" key="4">
    <source>
        <dbReference type="ARBA" id="ARBA00023163"/>
    </source>
</evidence>
<comment type="subcellular location">
    <subcellularLocation>
        <location evidence="1">Nucleus</location>
    </subcellularLocation>
</comment>
<keyword evidence="7" id="KW-1185">Reference proteome</keyword>
<organism evidence="6 7">
    <name type="scientific">Saponaria officinalis</name>
    <name type="common">Common soapwort</name>
    <name type="synonym">Lychnis saponaria</name>
    <dbReference type="NCBI Taxonomy" id="3572"/>
    <lineage>
        <taxon>Eukaryota</taxon>
        <taxon>Viridiplantae</taxon>
        <taxon>Streptophyta</taxon>
        <taxon>Embryophyta</taxon>
        <taxon>Tracheophyta</taxon>
        <taxon>Spermatophyta</taxon>
        <taxon>Magnoliopsida</taxon>
        <taxon>eudicotyledons</taxon>
        <taxon>Gunneridae</taxon>
        <taxon>Pentapetalae</taxon>
        <taxon>Caryophyllales</taxon>
        <taxon>Caryophyllaceae</taxon>
        <taxon>Caryophylleae</taxon>
        <taxon>Saponaria</taxon>
    </lineage>
</organism>
<evidence type="ECO:0000256" key="1">
    <source>
        <dbReference type="ARBA" id="ARBA00004123"/>
    </source>
</evidence>
<name>A0AAW1M6H7_SAPOF</name>
<protein>
    <recommendedName>
        <fullName evidence="8">BHLH domain-containing protein</fullName>
    </recommendedName>
</protein>
<dbReference type="PANTHER" id="PTHR16223">
    <property type="entry name" value="TRANSCRIPTION FACTOR BHLH83-RELATED"/>
    <property type="match status" value="1"/>
</dbReference>
<proteinExistence type="predicted"/>
<gene>
    <name evidence="6" type="ORF">RND81_03G102000</name>
</gene>
<evidence type="ECO:0000313" key="6">
    <source>
        <dbReference type="EMBL" id="KAK9741388.1"/>
    </source>
</evidence>
<dbReference type="PANTHER" id="PTHR16223:SF138">
    <property type="entry name" value="TRANSCRIPTION FACTOR BHLH103-LIKE"/>
    <property type="match status" value="1"/>
</dbReference>
<dbReference type="SUPFAM" id="SSF47459">
    <property type="entry name" value="HLH, helix-loop-helix DNA-binding domain"/>
    <property type="match status" value="1"/>
</dbReference>
<dbReference type="GO" id="GO:0046983">
    <property type="term" value="F:protein dimerization activity"/>
    <property type="evidence" value="ECO:0007669"/>
    <property type="project" value="InterPro"/>
</dbReference>
<keyword evidence="3" id="KW-0238">DNA-binding</keyword>
<dbReference type="GO" id="GO:0000978">
    <property type="term" value="F:RNA polymerase II cis-regulatory region sequence-specific DNA binding"/>
    <property type="evidence" value="ECO:0007669"/>
    <property type="project" value="TreeGrafter"/>
</dbReference>
<keyword evidence="2" id="KW-0805">Transcription regulation</keyword>
<sequence length="281" mass="31612">MKNYNFAPLSCWPSLNSGLDEFHSTNSGDISMMMGSNFNGYVEGGFNYDNSDQICYGTIDVPPQFPYLSPALHTPLMSTTSENVSIGGNANMVDYQWCYLPCETTKTDTPYVQSCKPTIKDVRKSVNGARLGQRHGGVSSTSVEASRVSKKKKDNIELLNAQKLKVTSRKSQKLSDKIAALQEIVSPYGKTDTASVLQEACLYIRICHQEIRRLSISYFEGRSLQAHLQGQEEKKGDLQSRGLCLVPVTIMNRLTREIWGDLHYQHNNVPRNIRRPDFLKF</sequence>
<dbReference type="EMBL" id="JBDFQZ010000003">
    <property type="protein sequence ID" value="KAK9741387.1"/>
    <property type="molecule type" value="Genomic_DNA"/>
</dbReference>
<evidence type="ECO:0000256" key="5">
    <source>
        <dbReference type="ARBA" id="ARBA00023242"/>
    </source>
</evidence>
<dbReference type="EMBL" id="JBDFQZ010000003">
    <property type="protein sequence ID" value="KAK9741388.1"/>
    <property type="molecule type" value="Genomic_DNA"/>
</dbReference>
<dbReference type="Proteomes" id="UP001443914">
    <property type="component" value="Unassembled WGS sequence"/>
</dbReference>
<dbReference type="GO" id="GO:0005634">
    <property type="term" value="C:nucleus"/>
    <property type="evidence" value="ECO:0007669"/>
    <property type="project" value="UniProtKB-SubCell"/>
</dbReference>
<dbReference type="InterPro" id="IPR045843">
    <property type="entry name" value="IND-like"/>
</dbReference>
<evidence type="ECO:0008006" key="8">
    <source>
        <dbReference type="Google" id="ProtNLM"/>
    </source>
</evidence>
<dbReference type="AlphaFoldDB" id="A0AAW1M6H7"/>
<dbReference type="CDD" id="cd11393">
    <property type="entry name" value="bHLH_AtbHLH_like"/>
    <property type="match status" value="1"/>
</dbReference>
<dbReference type="InterPro" id="IPR036638">
    <property type="entry name" value="HLH_DNA-bd_sf"/>
</dbReference>
<reference evidence="6 7" key="1">
    <citation type="submission" date="2024-03" db="EMBL/GenBank/DDBJ databases">
        <title>WGS assembly of Saponaria officinalis var. Norfolk2.</title>
        <authorList>
            <person name="Jenkins J."/>
            <person name="Shu S."/>
            <person name="Grimwood J."/>
            <person name="Barry K."/>
            <person name="Goodstein D."/>
            <person name="Schmutz J."/>
            <person name="Leebens-Mack J."/>
            <person name="Osbourn A."/>
        </authorList>
    </citation>
    <scope>NUCLEOTIDE SEQUENCE [LARGE SCALE GENOMIC DNA]</scope>
    <source>
        <strain evidence="7">cv. Norfolk2</strain>
        <strain evidence="6">JIC</strain>
        <tissue evidence="6">Leaf</tissue>
    </source>
</reference>
<evidence type="ECO:0000256" key="3">
    <source>
        <dbReference type="ARBA" id="ARBA00023125"/>
    </source>
</evidence>
<accession>A0AAW1M6H7</accession>
<evidence type="ECO:0000256" key="2">
    <source>
        <dbReference type="ARBA" id="ARBA00023015"/>
    </source>
</evidence>